<gene>
    <name evidence="1" type="ORF">FD35_GL002708</name>
</gene>
<keyword evidence="2" id="KW-1185">Reference proteome</keyword>
<dbReference type="EMBL" id="AZFF01000009">
    <property type="protein sequence ID" value="KRL54366.1"/>
    <property type="molecule type" value="Genomic_DNA"/>
</dbReference>
<organism evidence="1 2">
    <name type="scientific">Furfurilactobacillus rossiae DSM 15814</name>
    <dbReference type="NCBI Taxonomy" id="1114972"/>
    <lineage>
        <taxon>Bacteria</taxon>
        <taxon>Bacillati</taxon>
        <taxon>Bacillota</taxon>
        <taxon>Bacilli</taxon>
        <taxon>Lactobacillales</taxon>
        <taxon>Lactobacillaceae</taxon>
        <taxon>Furfurilactobacillus</taxon>
    </lineage>
</organism>
<dbReference type="Proteomes" id="UP000051999">
    <property type="component" value="Unassembled WGS sequence"/>
</dbReference>
<dbReference type="AlphaFoldDB" id="A0A0R1RD69"/>
<proteinExistence type="predicted"/>
<comment type="caution">
    <text evidence="1">The sequence shown here is derived from an EMBL/GenBank/DDBJ whole genome shotgun (WGS) entry which is preliminary data.</text>
</comment>
<reference evidence="1 2" key="1">
    <citation type="journal article" date="2015" name="Genome Announc.">
        <title>Expanding the biotechnology potential of lactobacilli through comparative genomics of 213 strains and associated genera.</title>
        <authorList>
            <person name="Sun Z."/>
            <person name="Harris H.M."/>
            <person name="McCann A."/>
            <person name="Guo C."/>
            <person name="Argimon S."/>
            <person name="Zhang W."/>
            <person name="Yang X."/>
            <person name="Jeffery I.B."/>
            <person name="Cooney J.C."/>
            <person name="Kagawa T.F."/>
            <person name="Liu W."/>
            <person name="Song Y."/>
            <person name="Salvetti E."/>
            <person name="Wrobel A."/>
            <person name="Rasinkangas P."/>
            <person name="Parkhill J."/>
            <person name="Rea M.C."/>
            <person name="O'Sullivan O."/>
            <person name="Ritari J."/>
            <person name="Douillard F.P."/>
            <person name="Paul Ross R."/>
            <person name="Yang R."/>
            <person name="Briner A.E."/>
            <person name="Felis G.E."/>
            <person name="de Vos W.M."/>
            <person name="Barrangou R."/>
            <person name="Klaenhammer T.R."/>
            <person name="Caufield P.W."/>
            <person name="Cui Y."/>
            <person name="Zhang H."/>
            <person name="O'Toole P.W."/>
        </authorList>
    </citation>
    <scope>NUCLEOTIDE SEQUENCE [LARGE SCALE GENOMIC DNA]</scope>
    <source>
        <strain evidence="1 2">DSM 15814</strain>
    </source>
</reference>
<protein>
    <submittedName>
        <fullName evidence="1">Uncharacterized protein</fullName>
    </submittedName>
</protein>
<dbReference type="PATRIC" id="fig|1114972.6.peg.2775"/>
<evidence type="ECO:0000313" key="2">
    <source>
        <dbReference type="Proteomes" id="UP000051999"/>
    </source>
</evidence>
<accession>A0A0R1RD69</accession>
<evidence type="ECO:0000313" key="1">
    <source>
        <dbReference type="EMBL" id="KRL54366.1"/>
    </source>
</evidence>
<sequence>MHKGDQVSFSQGSDGVIQFKPLSNENPWLNGKYADVDFRGGMKEAEINIGMERRVGKEL</sequence>
<name>A0A0R1RD69_9LACO</name>